<dbReference type="AlphaFoldDB" id="A0A6J4PLQ5"/>
<protein>
    <submittedName>
        <fullName evidence="1">Uncharacterized protein</fullName>
    </submittedName>
</protein>
<dbReference type="EMBL" id="CADCUX010000396">
    <property type="protein sequence ID" value="CAA9418921.1"/>
    <property type="molecule type" value="Genomic_DNA"/>
</dbReference>
<reference evidence="1" key="1">
    <citation type="submission" date="2020-02" db="EMBL/GenBank/DDBJ databases">
        <authorList>
            <person name="Meier V. D."/>
        </authorList>
    </citation>
    <scope>NUCLEOTIDE SEQUENCE</scope>
    <source>
        <strain evidence="1">AVDCRST_MAG51</strain>
    </source>
</reference>
<gene>
    <name evidence="1" type="ORF">AVDCRST_MAG51-1876</name>
</gene>
<organism evidence="1">
    <name type="scientific">uncultured Ramlibacter sp</name>
    <dbReference type="NCBI Taxonomy" id="260755"/>
    <lineage>
        <taxon>Bacteria</taxon>
        <taxon>Pseudomonadati</taxon>
        <taxon>Pseudomonadota</taxon>
        <taxon>Betaproteobacteria</taxon>
        <taxon>Burkholderiales</taxon>
        <taxon>Comamonadaceae</taxon>
        <taxon>Ramlibacter</taxon>
        <taxon>environmental samples</taxon>
    </lineage>
</organism>
<proteinExistence type="predicted"/>
<evidence type="ECO:0000313" key="1">
    <source>
        <dbReference type="EMBL" id="CAA9418921.1"/>
    </source>
</evidence>
<feature type="non-terminal residue" evidence="1">
    <location>
        <position position="1"/>
    </location>
</feature>
<accession>A0A6J4PLQ5</accession>
<name>A0A6J4PLQ5_9BURK</name>
<sequence length="243" mass="26352">TGSLGLSHRKLQERAGGITLLTEKGPVGVLQLEGTRADRNGGAAAVRFTALGADLDYDGRTQVGVPLSTRSRHSEAGLDLLVRPLAPAAWGEGWLTLGWLGNRRDIRSTSAATGLLEDSSSVWAGLQWRGPQFPVAGWQLRPDVEGRISVWHRLDVNFRGARDTATLRPLDTTSFEGARRRQVVLRLVGSRAESPWSWAVEWSRITQGESASAPLTAGGIVIGTVRQPELTSEDVGLRVSRRF</sequence>